<evidence type="ECO:0000256" key="1">
    <source>
        <dbReference type="ARBA" id="ARBA00001913"/>
    </source>
</evidence>
<reference evidence="8" key="2">
    <citation type="submission" date="2025-08" db="UniProtKB">
        <authorList>
            <consortium name="Ensembl"/>
        </authorList>
    </citation>
    <scope>IDENTIFICATION</scope>
</reference>
<dbReference type="InterPro" id="IPR000917">
    <property type="entry name" value="Sulfatase_N"/>
</dbReference>
<accession>A0AAZ3R514</accession>
<feature type="chain" id="PRO_5044313442" description="Sulfatase N-terminal domain-containing protein" evidence="6">
    <location>
        <begin position="22"/>
        <end position="108"/>
    </location>
</feature>
<feature type="signal peptide" evidence="6">
    <location>
        <begin position="1"/>
        <end position="21"/>
    </location>
</feature>
<dbReference type="Gene3D" id="3.40.720.10">
    <property type="entry name" value="Alkaline Phosphatase, subunit A"/>
    <property type="match status" value="1"/>
</dbReference>
<dbReference type="Pfam" id="PF00884">
    <property type="entry name" value="Sulfatase"/>
    <property type="match status" value="1"/>
</dbReference>
<keyword evidence="5" id="KW-0106">Calcium</keyword>
<evidence type="ECO:0000256" key="5">
    <source>
        <dbReference type="ARBA" id="ARBA00022837"/>
    </source>
</evidence>
<dbReference type="PANTHER" id="PTHR42693">
    <property type="entry name" value="ARYLSULFATASE FAMILY MEMBER"/>
    <property type="match status" value="1"/>
</dbReference>
<reference evidence="9" key="1">
    <citation type="journal article" date="2018" name="PLoS ONE">
        <title>Chinook salmon (Oncorhynchus tshawytscha) genome and transcriptome.</title>
        <authorList>
            <person name="Christensen K.A."/>
            <person name="Leong J.S."/>
            <person name="Sakhrani D."/>
            <person name="Biagi C.A."/>
            <person name="Minkley D.R."/>
            <person name="Withler R.E."/>
            <person name="Rondeau E.B."/>
            <person name="Koop B.F."/>
            <person name="Devlin R.H."/>
        </authorList>
    </citation>
    <scope>NUCLEOTIDE SEQUENCE [LARGE SCALE GENOMIC DNA]</scope>
</reference>
<dbReference type="Proteomes" id="UP000694402">
    <property type="component" value="Unassembled WGS sequence"/>
</dbReference>
<sequence length="108" mass="11936">MAVGHDVIVLLLAVICCVVESKKRNVLLIIADDAGFETSVYNNTVVRTPHLAALGRRSLVFQNAFTSVSSCSPSRSTILTGLPQVFPVPPPYRDHWEETRRPWSCLSL</sequence>
<dbReference type="AlphaFoldDB" id="A0AAZ3R514"/>
<evidence type="ECO:0000256" key="4">
    <source>
        <dbReference type="ARBA" id="ARBA00022801"/>
    </source>
</evidence>
<dbReference type="Ensembl" id="ENSOTST00005133043.1">
    <property type="protein sequence ID" value="ENSOTSP00005135224.1"/>
    <property type="gene ID" value="ENSOTSG00005062312.1"/>
</dbReference>
<feature type="domain" description="Sulfatase N-terminal" evidence="7">
    <location>
        <begin position="24"/>
        <end position="84"/>
    </location>
</feature>
<evidence type="ECO:0000256" key="6">
    <source>
        <dbReference type="SAM" id="SignalP"/>
    </source>
</evidence>
<dbReference type="GO" id="GO:0046872">
    <property type="term" value="F:metal ion binding"/>
    <property type="evidence" value="ECO:0007669"/>
    <property type="project" value="UniProtKB-KW"/>
</dbReference>
<keyword evidence="3" id="KW-0479">Metal-binding</keyword>
<keyword evidence="4" id="KW-0378">Hydrolase</keyword>
<keyword evidence="9" id="KW-1185">Reference proteome</keyword>
<dbReference type="PANTHER" id="PTHR42693:SF33">
    <property type="entry name" value="ARYLSULFATASE"/>
    <property type="match status" value="1"/>
</dbReference>
<dbReference type="SUPFAM" id="SSF53649">
    <property type="entry name" value="Alkaline phosphatase-like"/>
    <property type="match status" value="1"/>
</dbReference>
<dbReference type="GO" id="GO:0004065">
    <property type="term" value="F:arylsulfatase activity"/>
    <property type="evidence" value="ECO:0007669"/>
    <property type="project" value="TreeGrafter"/>
</dbReference>
<evidence type="ECO:0000313" key="8">
    <source>
        <dbReference type="Ensembl" id="ENSOTSP00005135224.1"/>
    </source>
</evidence>
<dbReference type="InterPro" id="IPR017850">
    <property type="entry name" value="Alkaline_phosphatase_core_sf"/>
</dbReference>
<dbReference type="GeneTree" id="ENSGT00390000013080"/>
<organism evidence="8 9">
    <name type="scientific">Oncorhynchus tshawytscha</name>
    <name type="common">Chinook salmon</name>
    <name type="synonym">Salmo tshawytscha</name>
    <dbReference type="NCBI Taxonomy" id="74940"/>
    <lineage>
        <taxon>Eukaryota</taxon>
        <taxon>Metazoa</taxon>
        <taxon>Chordata</taxon>
        <taxon>Craniata</taxon>
        <taxon>Vertebrata</taxon>
        <taxon>Euteleostomi</taxon>
        <taxon>Actinopterygii</taxon>
        <taxon>Neopterygii</taxon>
        <taxon>Teleostei</taxon>
        <taxon>Protacanthopterygii</taxon>
        <taxon>Salmoniformes</taxon>
        <taxon>Salmonidae</taxon>
        <taxon>Salmoninae</taxon>
        <taxon>Oncorhynchus</taxon>
    </lineage>
</organism>
<comment type="similarity">
    <text evidence="2">Belongs to the sulfatase family.</text>
</comment>
<evidence type="ECO:0000313" key="9">
    <source>
        <dbReference type="Proteomes" id="UP000694402"/>
    </source>
</evidence>
<dbReference type="InterPro" id="IPR050738">
    <property type="entry name" value="Sulfatase"/>
</dbReference>
<name>A0AAZ3R514_ONCTS</name>
<evidence type="ECO:0000256" key="3">
    <source>
        <dbReference type="ARBA" id="ARBA00022723"/>
    </source>
</evidence>
<dbReference type="PROSITE" id="PS00523">
    <property type="entry name" value="SULFATASE_1"/>
    <property type="match status" value="1"/>
</dbReference>
<evidence type="ECO:0000256" key="2">
    <source>
        <dbReference type="ARBA" id="ARBA00008779"/>
    </source>
</evidence>
<keyword evidence="6" id="KW-0732">Signal</keyword>
<protein>
    <recommendedName>
        <fullName evidence="7">Sulfatase N-terminal domain-containing protein</fullName>
    </recommendedName>
</protein>
<evidence type="ECO:0000259" key="7">
    <source>
        <dbReference type="Pfam" id="PF00884"/>
    </source>
</evidence>
<dbReference type="InterPro" id="IPR024607">
    <property type="entry name" value="Sulfatase_CS"/>
</dbReference>
<proteinExistence type="inferred from homology"/>
<comment type="cofactor">
    <cofactor evidence="1">
        <name>Ca(2+)</name>
        <dbReference type="ChEBI" id="CHEBI:29108"/>
    </cofactor>
</comment>
<reference evidence="8" key="3">
    <citation type="submission" date="2025-09" db="UniProtKB">
        <authorList>
            <consortium name="Ensembl"/>
        </authorList>
    </citation>
    <scope>IDENTIFICATION</scope>
</reference>